<feature type="non-terminal residue" evidence="5">
    <location>
        <position position="1"/>
    </location>
</feature>
<gene>
    <name evidence="5" type="ORF">ACJRO7_034257</name>
</gene>
<dbReference type="Proteomes" id="UP001634007">
    <property type="component" value="Unassembled WGS sequence"/>
</dbReference>
<name>A0ABD3J8E6_EUCGL</name>
<feature type="non-terminal residue" evidence="5">
    <location>
        <position position="892"/>
    </location>
</feature>
<dbReference type="SUPFAM" id="SSF52540">
    <property type="entry name" value="P-loop containing nucleoside triphosphate hydrolases"/>
    <property type="match status" value="1"/>
</dbReference>
<dbReference type="InterPro" id="IPR044974">
    <property type="entry name" value="Disease_R_plants"/>
</dbReference>
<keyword evidence="2" id="KW-0677">Repeat</keyword>
<dbReference type="InterPro" id="IPR058192">
    <property type="entry name" value="WHD_ROQ1-like"/>
</dbReference>
<evidence type="ECO:0000256" key="2">
    <source>
        <dbReference type="ARBA" id="ARBA00022737"/>
    </source>
</evidence>
<dbReference type="Gene3D" id="1.10.8.430">
    <property type="entry name" value="Helical domain of apoptotic protease-activating factors"/>
    <property type="match status" value="1"/>
</dbReference>
<evidence type="ECO:0008006" key="7">
    <source>
        <dbReference type="Google" id="ProtNLM"/>
    </source>
</evidence>
<dbReference type="AlphaFoldDB" id="A0ABD3J8E6"/>
<organism evidence="5 6">
    <name type="scientific">Eucalyptus globulus</name>
    <name type="common">Tasmanian blue gum</name>
    <dbReference type="NCBI Taxonomy" id="34317"/>
    <lineage>
        <taxon>Eukaryota</taxon>
        <taxon>Viridiplantae</taxon>
        <taxon>Streptophyta</taxon>
        <taxon>Embryophyta</taxon>
        <taxon>Tracheophyta</taxon>
        <taxon>Spermatophyta</taxon>
        <taxon>Magnoliopsida</taxon>
        <taxon>eudicotyledons</taxon>
        <taxon>Gunneridae</taxon>
        <taxon>Pentapetalae</taxon>
        <taxon>rosids</taxon>
        <taxon>malvids</taxon>
        <taxon>Myrtales</taxon>
        <taxon>Myrtaceae</taxon>
        <taxon>Myrtoideae</taxon>
        <taxon>Eucalypteae</taxon>
        <taxon>Eucalyptus</taxon>
    </lineage>
</organism>
<keyword evidence="6" id="KW-1185">Reference proteome</keyword>
<dbReference type="SUPFAM" id="SSF52047">
    <property type="entry name" value="RNI-like"/>
    <property type="match status" value="1"/>
</dbReference>
<evidence type="ECO:0000313" key="5">
    <source>
        <dbReference type="EMBL" id="KAL3721882.1"/>
    </source>
</evidence>
<dbReference type="SUPFAM" id="SSF52058">
    <property type="entry name" value="L domain-like"/>
    <property type="match status" value="1"/>
</dbReference>
<feature type="domain" description="Disease resistance protein Roq1-like winged-helix" evidence="4">
    <location>
        <begin position="275"/>
        <end position="343"/>
    </location>
</feature>
<dbReference type="InterPro" id="IPR002182">
    <property type="entry name" value="NB-ARC"/>
</dbReference>
<protein>
    <recommendedName>
        <fullName evidence="7">AAA+ ATPase domain-containing protein</fullName>
    </recommendedName>
</protein>
<evidence type="ECO:0000313" key="6">
    <source>
        <dbReference type="Proteomes" id="UP001634007"/>
    </source>
</evidence>
<comment type="caution">
    <text evidence="5">The sequence shown here is derived from an EMBL/GenBank/DDBJ whole genome shotgun (WGS) entry which is preliminary data.</text>
</comment>
<dbReference type="InterPro" id="IPR027417">
    <property type="entry name" value="P-loop_NTPase"/>
</dbReference>
<evidence type="ECO:0000259" key="4">
    <source>
        <dbReference type="Pfam" id="PF23282"/>
    </source>
</evidence>
<proteinExistence type="predicted"/>
<reference evidence="5 6" key="1">
    <citation type="submission" date="2024-11" db="EMBL/GenBank/DDBJ databases">
        <title>Chromosome-level genome assembly of Eucalyptus globulus Labill. provides insights into its genome evolution.</title>
        <authorList>
            <person name="Li X."/>
        </authorList>
    </citation>
    <scope>NUCLEOTIDE SEQUENCE [LARGE SCALE GENOMIC DNA]</scope>
    <source>
        <strain evidence="5">CL2024</strain>
        <tissue evidence="5">Fresh tender leaves</tissue>
    </source>
</reference>
<dbReference type="PANTHER" id="PTHR11017:SF570">
    <property type="entry name" value="DISEASE RESISTANCE PROTEIN (TIR-NBS CLASS)-RELATED"/>
    <property type="match status" value="1"/>
</dbReference>
<sequence>QGELIKLVVEEVVKKLKTKQKSMTEHLIGIDDQVVAVKNLLDVGSGGKRLIQIHGMGGIGKTTLAKVVFNELSTHFGKCCCFLEDVREKSSRTDGLVGLQKKLLSEIGNAAGTGSIDATDNGMKRIEETLRRKKVLIVLDDVDKSEQVEKLVGKGALFLGSRVLITTRNENVLQITRPKYEIVKYEMKVMSSDHAFQLFSRHAFNSDSPPDDDFGISKKILSTTGRLPLTIEVIGSMLRNERKEAWKETLDKLSKTLLEDVYNKLKISYDALTFQEQQIFLDIACFFIGEKKTNAIYMWDDCGLYPIRGIEVLKRMCLIKIGKGNEFLMHDQLRDLGRGIVNNENPMNPEERSRLWIKDEVLDTIKTKKMKNVQAMVLEPFPPKVHIKSEEIGRFEKLRFLKLERGTFVGDLMDCFPKLTWFGWSAFDLKCEMTNMCLKNVVVLQFSSIAGLDDTELWSLIKETRKLKVLELKWCHNITTTGDLSRCSTLERLTFRDCVGLRTIDSSIGKLKHLIELTVDGCNLIDLLVEIGELQNLERVILKGCCENFKCKSLPGLSLESILEDLVRRPNANLKGQLTFEIALLPPLQRLVLRGLYGIRELPALPISLTHLEVLCMSLQVVPDLSNLTNLVELDLHGGFEYGKQDIIHTGDSRWIGKLSKLEQLRLCHLHVPSPIELTSLRQLSQLHLCGVNLQPFTQVPSSLLKINLKKFNSIALLSSNVKNLSDLELWHPQVEEIILDGLQLPNLRKLWVYDDGGPLQRFILSGMKMLKKFAIWECPKLDEIHIAGVLESLEVLRINECKSFGRFMYVEIHGKSSHESSLILESRVFNKLRDLNLQNNQKILGIQVVGTSESLEELVLSGDHLQSLGGLSNLKNLKSLRIHSCPELRID</sequence>
<evidence type="ECO:0000256" key="1">
    <source>
        <dbReference type="ARBA" id="ARBA00022614"/>
    </source>
</evidence>
<dbReference type="Pfam" id="PF00931">
    <property type="entry name" value="NB-ARC"/>
    <property type="match status" value="1"/>
</dbReference>
<dbReference type="InterPro" id="IPR042197">
    <property type="entry name" value="Apaf_helical"/>
</dbReference>
<dbReference type="Pfam" id="PF23282">
    <property type="entry name" value="WHD_ROQ1"/>
    <property type="match status" value="1"/>
</dbReference>
<dbReference type="PROSITE" id="PS51450">
    <property type="entry name" value="LRR"/>
    <property type="match status" value="1"/>
</dbReference>
<accession>A0ABD3J8E6</accession>
<dbReference type="InterPro" id="IPR001611">
    <property type="entry name" value="Leu-rich_rpt"/>
</dbReference>
<keyword evidence="1" id="KW-0433">Leucine-rich repeat</keyword>
<dbReference type="EMBL" id="JBJKBG010000009">
    <property type="protein sequence ID" value="KAL3721882.1"/>
    <property type="molecule type" value="Genomic_DNA"/>
</dbReference>
<dbReference type="Gene3D" id="3.40.50.300">
    <property type="entry name" value="P-loop containing nucleotide triphosphate hydrolases"/>
    <property type="match status" value="1"/>
</dbReference>
<dbReference type="PANTHER" id="PTHR11017">
    <property type="entry name" value="LEUCINE-RICH REPEAT-CONTAINING PROTEIN"/>
    <property type="match status" value="1"/>
</dbReference>
<feature type="domain" description="NB-ARC" evidence="3">
    <location>
        <begin position="32"/>
        <end position="207"/>
    </location>
</feature>
<dbReference type="InterPro" id="IPR032675">
    <property type="entry name" value="LRR_dom_sf"/>
</dbReference>
<evidence type="ECO:0000259" key="3">
    <source>
        <dbReference type="Pfam" id="PF00931"/>
    </source>
</evidence>
<dbReference type="Gene3D" id="3.80.10.10">
    <property type="entry name" value="Ribonuclease Inhibitor"/>
    <property type="match status" value="2"/>
</dbReference>
<dbReference type="PRINTS" id="PR00364">
    <property type="entry name" value="DISEASERSIST"/>
</dbReference>